<organism evidence="1 2">
    <name type="scientific">Novosphingobium rhizovicinum</name>
    <dbReference type="NCBI Taxonomy" id="3228928"/>
    <lineage>
        <taxon>Bacteria</taxon>
        <taxon>Pseudomonadati</taxon>
        <taxon>Pseudomonadota</taxon>
        <taxon>Alphaproteobacteria</taxon>
        <taxon>Sphingomonadales</taxon>
        <taxon>Sphingomonadaceae</taxon>
        <taxon>Novosphingobium</taxon>
    </lineage>
</organism>
<dbReference type="InterPro" id="IPR011051">
    <property type="entry name" value="RmlC_Cupin_sf"/>
</dbReference>
<comment type="caution">
    <text evidence="1">The sequence shown here is derived from an EMBL/GenBank/DDBJ whole genome shotgun (WGS) entry which is preliminary data.</text>
</comment>
<dbReference type="RefSeq" id="WP_367773384.1">
    <property type="nucleotide sequence ID" value="NZ_JBFNXR010000035.1"/>
</dbReference>
<protein>
    <recommendedName>
        <fullName evidence="3">Cupin domain-containing protein</fullName>
    </recommendedName>
</protein>
<name>A0ABV3RBZ3_9SPHN</name>
<proteinExistence type="predicted"/>
<sequence length="129" mass="14668">MSIRVHHETELTWRKIGDIPMEWMRDHIDPTELEGQLCFHEEGDATTMQLMEMRLNPHTLIAPHAHDADEIFYVAEGSLHWGNKALLAGGSMFIAAGVTYSFRIGDMPTKLLNFRAHADHSFRPEAVEA</sequence>
<dbReference type="SUPFAM" id="SSF51182">
    <property type="entry name" value="RmlC-like cupins"/>
    <property type="match status" value="1"/>
</dbReference>
<keyword evidence="2" id="KW-1185">Reference proteome</keyword>
<evidence type="ECO:0000313" key="2">
    <source>
        <dbReference type="Proteomes" id="UP001556118"/>
    </source>
</evidence>
<gene>
    <name evidence="1" type="ORF">ABUH87_10665</name>
</gene>
<evidence type="ECO:0000313" key="1">
    <source>
        <dbReference type="EMBL" id="MEW9855621.1"/>
    </source>
</evidence>
<accession>A0ABV3RBZ3</accession>
<evidence type="ECO:0008006" key="3">
    <source>
        <dbReference type="Google" id="ProtNLM"/>
    </source>
</evidence>
<dbReference type="EMBL" id="JBFNXR010000035">
    <property type="protein sequence ID" value="MEW9855621.1"/>
    <property type="molecule type" value="Genomic_DNA"/>
</dbReference>
<dbReference type="Proteomes" id="UP001556118">
    <property type="component" value="Unassembled WGS sequence"/>
</dbReference>
<dbReference type="InterPro" id="IPR014710">
    <property type="entry name" value="RmlC-like_jellyroll"/>
</dbReference>
<dbReference type="Gene3D" id="2.60.120.10">
    <property type="entry name" value="Jelly Rolls"/>
    <property type="match status" value="1"/>
</dbReference>
<reference evidence="1 2" key="1">
    <citation type="submission" date="2024-06" db="EMBL/GenBank/DDBJ databases">
        <title>Novosphingobium rhizovicinus M1R2S20.</title>
        <authorList>
            <person name="Sun J.-Q."/>
        </authorList>
    </citation>
    <scope>NUCLEOTIDE SEQUENCE [LARGE SCALE GENOMIC DNA]</scope>
    <source>
        <strain evidence="1 2">M1R2S20</strain>
    </source>
</reference>